<evidence type="ECO:0000313" key="1">
    <source>
        <dbReference type="EMBL" id="ESZ99495.1"/>
    </source>
</evidence>
<dbReference type="EMBL" id="AYSA01000004">
    <property type="protein sequence ID" value="ESZ99495.1"/>
    <property type="molecule type" value="Genomic_DNA"/>
</dbReference>
<evidence type="ECO:0000313" key="2">
    <source>
        <dbReference type="Proteomes" id="UP000019487"/>
    </source>
</evidence>
<dbReference type="OrthoDB" id="3830579at2759"/>
<keyword evidence="2" id="KW-1185">Reference proteome</keyword>
<protein>
    <submittedName>
        <fullName evidence="1">Uncharacterized protein</fullName>
    </submittedName>
</protein>
<name>W9CXZ1_SCLBF</name>
<gene>
    <name evidence="1" type="ORF">SBOR_0060</name>
</gene>
<proteinExistence type="predicted"/>
<dbReference type="AlphaFoldDB" id="W9CXZ1"/>
<accession>W9CXZ1</accession>
<dbReference type="HOGENOM" id="CLU_2672520_0_0_1"/>
<comment type="caution">
    <text evidence="1">The sequence shown here is derived from an EMBL/GenBank/DDBJ whole genome shotgun (WGS) entry which is preliminary data.</text>
</comment>
<organism evidence="1 2">
    <name type="scientific">Sclerotinia borealis (strain F-4128)</name>
    <dbReference type="NCBI Taxonomy" id="1432307"/>
    <lineage>
        <taxon>Eukaryota</taxon>
        <taxon>Fungi</taxon>
        <taxon>Dikarya</taxon>
        <taxon>Ascomycota</taxon>
        <taxon>Pezizomycotina</taxon>
        <taxon>Leotiomycetes</taxon>
        <taxon>Helotiales</taxon>
        <taxon>Sclerotiniaceae</taxon>
        <taxon>Sclerotinia</taxon>
    </lineage>
</organism>
<dbReference type="Proteomes" id="UP000019487">
    <property type="component" value="Unassembled WGS sequence"/>
</dbReference>
<reference evidence="1 2" key="1">
    <citation type="journal article" date="2014" name="Genome Announc.">
        <title>Draft genome sequence of Sclerotinia borealis, a psychrophilic plant pathogenic fungus.</title>
        <authorList>
            <person name="Mardanov A.V."/>
            <person name="Beletsky A.V."/>
            <person name="Kadnikov V.V."/>
            <person name="Ignatov A.N."/>
            <person name="Ravin N.V."/>
        </authorList>
    </citation>
    <scope>NUCLEOTIDE SEQUENCE [LARGE SCALE GENOMIC DNA]</scope>
    <source>
        <strain evidence="2">F-4157</strain>
    </source>
</reference>
<sequence length="75" mass="8622">MEKKKDWTSLAHHRLFMDSPAYKTFLDNLEPIVQSADLVHVDRLTELVLNHNGEGVLEMAVFYDVEDVFVEVSGM</sequence>